<reference evidence="1 2" key="1">
    <citation type="submission" date="2023-07" db="EMBL/GenBank/DDBJ databases">
        <title>Comparative genomics of wheat-associated soil bacteria to identify genetic determinants of phenazine resistance.</title>
        <authorList>
            <person name="Mouncey N."/>
        </authorList>
    </citation>
    <scope>NUCLEOTIDE SEQUENCE [LARGE SCALE GENOMIC DNA]</scope>
    <source>
        <strain evidence="1 2">V2I4</strain>
    </source>
</reference>
<gene>
    <name evidence="1" type="ORF">QF035_004033</name>
</gene>
<proteinExistence type="predicted"/>
<name>A0ABU0SSI0_9ACTN</name>
<dbReference type="EMBL" id="JAUSZI010000002">
    <property type="protein sequence ID" value="MDQ1026451.1"/>
    <property type="molecule type" value="Genomic_DNA"/>
</dbReference>
<organism evidence="1 2">
    <name type="scientific">Streptomyces umbrinus</name>
    <dbReference type="NCBI Taxonomy" id="67370"/>
    <lineage>
        <taxon>Bacteria</taxon>
        <taxon>Bacillati</taxon>
        <taxon>Actinomycetota</taxon>
        <taxon>Actinomycetes</taxon>
        <taxon>Kitasatosporales</taxon>
        <taxon>Streptomycetaceae</taxon>
        <taxon>Streptomyces</taxon>
        <taxon>Streptomyces phaeochromogenes group</taxon>
    </lineage>
</organism>
<accession>A0ABU0SSI0</accession>
<evidence type="ECO:0000313" key="2">
    <source>
        <dbReference type="Proteomes" id="UP001230328"/>
    </source>
</evidence>
<evidence type="ECO:0000313" key="1">
    <source>
        <dbReference type="EMBL" id="MDQ1026451.1"/>
    </source>
</evidence>
<evidence type="ECO:0008006" key="3">
    <source>
        <dbReference type="Google" id="ProtNLM"/>
    </source>
</evidence>
<keyword evidence="2" id="KW-1185">Reference proteome</keyword>
<dbReference type="Proteomes" id="UP001230328">
    <property type="component" value="Unassembled WGS sequence"/>
</dbReference>
<comment type="caution">
    <text evidence="1">The sequence shown here is derived from an EMBL/GenBank/DDBJ whole genome shotgun (WGS) entry which is preliminary data.</text>
</comment>
<sequence>MAVGGVLVTAWALGKGWSRSGLYRCLKEEGWTALGEGAWAEPGVGVDLRTRLRAVQFAAPGFVVSHRAAAWLWRIELLRVEAEFTDPEGVRKRKSVRVHRSALPAGDVVERDGLRITSVDRTLADLLLSGPRDEAVVAVDSALARRSVGVGDRERERRIRRAPLTRLDTVATALGQRRRGAVRAREWLALADPACGSPAETMARLRMYDAGLYPETQAEVVTFTGRVLRPDFLFRAQGVAVEIEGYAYHGSREDHRRDVARFNDLQQCAEVRGALRFTAEQVFHAPGAMIATIRRALGTMTGGGGAGVTGGGPPCLP</sequence>
<protein>
    <recommendedName>
        <fullName evidence="3">DUF559 domain-containing protein</fullName>
    </recommendedName>
</protein>